<evidence type="ECO:0000313" key="2">
    <source>
        <dbReference type="Proteomes" id="UP000887572"/>
    </source>
</evidence>
<proteinExistence type="predicted"/>
<dbReference type="Proteomes" id="UP000887572">
    <property type="component" value="Unplaced"/>
</dbReference>
<feature type="coiled-coil region" evidence="1">
    <location>
        <begin position="94"/>
        <end position="121"/>
    </location>
</feature>
<keyword evidence="2" id="KW-1185">Reference proteome</keyword>
<organism evidence="2 3">
    <name type="scientific">Globodera rostochiensis</name>
    <name type="common">Golden nematode worm</name>
    <name type="synonym">Heterodera rostochiensis</name>
    <dbReference type="NCBI Taxonomy" id="31243"/>
    <lineage>
        <taxon>Eukaryota</taxon>
        <taxon>Metazoa</taxon>
        <taxon>Ecdysozoa</taxon>
        <taxon>Nematoda</taxon>
        <taxon>Chromadorea</taxon>
        <taxon>Rhabditida</taxon>
        <taxon>Tylenchina</taxon>
        <taxon>Tylenchomorpha</taxon>
        <taxon>Tylenchoidea</taxon>
        <taxon>Heteroderidae</taxon>
        <taxon>Heteroderinae</taxon>
        <taxon>Globodera</taxon>
    </lineage>
</organism>
<evidence type="ECO:0000313" key="3">
    <source>
        <dbReference type="WBParaSite" id="Gr19_v10_g6038.t1"/>
    </source>
</evidence>
<sequence length="243" mass="27191">MIKAINAMDMDGNKLEKEDESDKVRAKNLRILTRIPTLQKTLSDDFHDVPKSPAAILFDHNQQSSSPKSENLIGIGEHGADIKWVNSVELDGHKKKESHELTKLMNEVSSYELQFNEHKNKLSPLNIKKLSDSDEDIFAPNTPKTRDYVLAEIHREHHESGRGLSPYDLLAGAVSRLGTVTAARAVAAPRLHHCLQLYSLQWRLPIDQSINWTMGKTRSVRTVPNNGLEMAAVKGGCIRLESA</sequence>
<dbReference type="AlphaFoldDB" id="A0A914HZY7"/>
<evidence type="ECO:0000256" key="1">
    <source>
        <dbReference type="SAM" id="Coils"/>
    </source>
</evidence>
<keyword evidence="1" id="KW-0175">Coiled coil</keyword>
<accession>A0A914HZY7</accession>
<protein>
    <submittedName>
        <fullName evidence="3">Uncharacterized protein</fullName>
    </submittedName>
</protein>
<name>A0A914HZY7_GLORO</name>
<reference evidence="3" key="1">
    <citation type="submission" date="2022-11" db="UniProtKB">
        <authorList>
            <consortium name="WormBaseParasite"/>
        </authorList>
    </citation>
    <scope>IDENTIFICATION</scope>
</reference>
<dbReference type="WBParaSite" id="Gr19_v10_g6038.t1">
    <property type="protein sequence ID" value="Gr19_v10_g6038.t1"/>
    <property type="gene ID" value="Gr19_v10_g6038"/>
</dbReference>